<dbReference type="Proteomes" id="UP001151760">
    <property type="component" value="Unassembled WGS sequence"/>
</dbReference>
<feature type="region of interest" description="Disordered" evidence="4">
    <location>
        <begin position="255"/>
        <end position="323"/>
    </location>
</feature>
<dbReference type="Gene3D" id="3.40.395.10">
    <property type="entry name" value="Adenoviral Proteinase, Chain A"/>
    <property type="match status" value="1"/>
</dbReference>
<feature type="non-terminal residue" evidence="6">
    <location>
        <position position="938"/>
    </location>
</feature>
<comment type="similarity">
    <text evidence="1">Belongs to the peptidase C48 family.</text>
</comment>
<dbReference type="PANTHER" id="PTHR48449">
    <property type="entry name" value="DUF1985 DOMAIN-CONTAINING PROTEIN"/>
    <property type="match status" value="1"/>
</dbReference>
<evidence type="ECO:0000256" key="4">
    <source>
        <dbReference type="SAM" id="MobiDB-lite"/>
    </source>
</evidence>
<protein>
    <submittedName>
        <fullName evidence="6">Phospholipase-like protein</fullName>
    </submittedName>
</protein>
<evidence type="ECO:0000256" key="3">
    <source>
        <dbReference type="ARBA" id="ARBA00022801"/>
    </source>
</evidence>
<evidence type="ECO:0000313" key="7">
    <source>
        <dbReference type="Proteomes" id="UP001151760"/>
    </source>
</evidence>
<evidence type="ECO:0000259" key="5">
    <source>
        <dbReference type="PROSITE" id="PS50600"/>
    </source>
</evidence>
<feature type="compositionally biased region" description="Basic residues" evidence="4">
    <location>
        <begin position="878"/>
        <end position="892"/>
    </location>
</feature>
<evidence type="ECO:0000256" key="2">
    <source>
        <dbReference type="ARBA" id="ARBA00022670"/>
    </source>
</evidence>
<feature type="compositionally biased region" description="Low complexity" evidence="4">
    <location>
        <begin position="293"/>
        <end position="303"/>
    </location>
</feature>
<dbReference type="InterPro" id="IPR003653">
    <property type="entry name" value="Peptidase_C48_C"/>
</dbReference>
<keyword evidence="2" id="KW-0645">Protease</keyword>
<comment type="caution">
    <text evidence="6">The sequence shown here is derived from an EMBL/GenBank/DDBJ whole genome shotgun (WGS) entry which is preliminary data.</text>
</comment>
<dbReference type="SUPFAM" id="SSF54001">
    <property type="entry name" value="Cysteine proteinases"/>
    <property type="match status" value="1"/>
</dbReference>
<accession>A0ABQ5EKI8</accession>
<evidence type="ECO:0000313" key="6">
    <source>
        <dbReference type="EMBL" id="GJT51441.1"/>
    </source>
</evidence>
<reference evidence="6" key="2">
    <citation type="submission" date="2022-01" db="EMBL/GenBank/DDBJ databases">
        <authorList>
            <person name="Yamashiro T."/>
            <person name="Shiraishi A."/>
            <person name="Satake H."/>
            <person name="Nakayama K."/>
        </authorList>
    </citation>
    <scope>NUCLEOTIDE SEQUENCE</scope>
</reference>
<feature type="domain" description="Ubiquitin-like protease family profile" evidence="5">
    <location>
        <begin position="536"/>
        <end position="711"/>
    </location>
</feature>
<feature type="compositionally biased region" description="Polar residues" evidence="4">
    <location>
        <begin position="255"/>
        <end position="269"/>
    </location>
</feature>
<feature type="region of interest" description="Disordered" evidence="4">
    <location>
        <begin position="877"/>
        <end position="938"/>
    </location>
</feature>
<feature type="compositionally biased region" description="Polar residues" evidence="4">
    <location>
        <begin position="911"/>
        <end position="924"/>
    </location>
</feature>
<keyword evidence="7" id="KW-1185">Reference proteome</keyword>
<dbReference type="Pfam" id="PF02902">
    <property type="entry name" value="Peptidase_C48"/>
    <property type="match status" value="1"/>
</dbReference>
<dbReference type="PROSITE" id="PS50600">
    <property type="entry name" value="ULP_PROTEASE"/>
    <property type="match status" value="1"/>
</dbReference>
<sequence length="938" mass="106591">MLDEDAVRLCLLIASELIFMGKEKRNFLTKHIMWLVDDFDAWNALPWGEYMWEKFYTMAVNVVSRHTEHHLAQLKKNLTFNAAYNLYGFAWAFKLSRKGKLGLDDQNGTFLQDDQGREKCMEQHNGMCGDTEDGTCVDRVVGKICPKMNRMLVDNEDGVLDSQSDDGDGVLDSQKKDVIEEATMLPTMSSNSPQEGNAAVFEFFAEFDALKKEFLLITRRKDDEFDGLTKIFSKLETSETFVKFKNLLTNDLCTENESSDCNPKNSDGSVSIEEKPNFSSHHNESSNHIGGVSSKAKTSSSSAHPGNDENVSHLDDNMEIDGPNAKDRYINSQHHLHLLIKALGTKIENPSIDSVVVVPPKVDDPMLCTIKPKDDFDEDDVLESYNDDYMSLFNDEEQPAKSLLNDLELQQEPDIVDVKDGILEQQANADKGKTTVIQETVGVTVEEQPILGRGLGTFKFKKKNCEHALRPNYVLRSAKIRKKKMAMSLKSPFGQQSDTTPVPTKRKIRLNKTEDIVLPFDLEDISEQPQIRSMNHIMTHDPFVEVWRKVLMTDEHLDLWIDLMWSLRPPEADWAIVSPHFSTCILNGMMQDYFSNGHMYPLPWIAVEKVYFPVNEPKQHWCLAQLEIRTGVVTFYDSLGWAGGSRRRWWRRMKKVLPEKLTLYLLMHGIFDSKGISADHYKITYNYASVPFQASLYGDCGIWVCIFIYRLCRNLPVAVDNDPLETAYNQALPSYMLSLDHNLTYSPLVTVVNDSNLLPVGTCHGIWCFSYGIPSICCSLWNPSIKRSINILVPAFNSQPKSDKILLGFGVRPDTLDPTIIKVSYPHGGHGSWYVSVFTLSSMDWKKLDNDCFPRESIRFKRSSQVVVGTDISIITRKQSKTGKHEHEKRKSTKEARDAKPKPGKVKKSKLWSTSSQPWSTEVNPQKDKTSKVTTLVP</sequence>
<gene>
    <name evidence="6" type="ORF">Tco_0977598</name>
</gene>
<organism evidence="6 7">
    <name type="scientific">Tanacetum coccineum</name>
    <dbReference type="NCBI Taxonomy" id="301880"/>
    <lineage>
        <taxon>Eukaryota</taxon>
        <taxon>Viridiplantae</taxon>
        <taxon>Streptophyta</taxon>
        <taxon>Embryophyta</taxon>
        <taxon>Tracheophyta</taxon>
        <taxon>Spermatophyta</taxon>
        <taxon>Magnoliopsida</taxon>
        <taxon>eudicotyledons</taxon>
        <taxon>Gunneridae</taxon>
        <taxon>Pentapetalae</taxon>
        <taxon>asterids</taxon>
        <taxon>campanulids</taxon>
        <taxon>Asterales</taxon>
        <taxon>Asteraceae</taxon>
        <taxon>Asteroideae</taxon>
        <taxon>Anthemideae</taxon>
        <taxon>Anthemidinae</taxon>
        <taxon>Tanacetum</taxon>
    </lineage>
</organism>
<dbReference type="PANTHER" id="PTHR48449:SF1">
    <property type="entry name" value="DUF1985 DOMAIN-CONTAINING PROTEIN"/>
    <property type="match status" value="1"/>
</dbReference>
<feature type="compositionally biased region" description="Basic and acidic residues" evidence="4">
    <location>
        <begin position="306"/>
        <end position="316"/>
    </location>
</feature>
<name>A0ABQ5EKI8_9ASTR</name>
<dbReference type="InterPro" id="IPR038765">
    <property type="entry name" value="Papain-like_cys_pep_sf"/>
</dbReference>
<keyword evidence="3" id="KW-0378">Hydrolase</keyword>
<evidence type="ECO:0000256" key="1">
    <source>
        <dbReference type="ARBA" id="ARBA00005234"/>
    </source>
</evidence>
<proteinExistence type="inferred from homology"/>
<reference evidence="6" key="1">
    <citation type="journal article" date="2022" name="Int. J. Mol. Sci.">
        <title>Draft Genome of Tanacetum Coccineum: Genomic Comparison of Closely Related Tanacetum-Family Plants.</title>
        <authorList>
            <person name="Yamashiro T."/>
            <person name="Shiraishi A."/>
            <person name="Nakayama K."/>
            <person name="Satake H."/>
        </authorList>
    </citation>
    <scope>NUCLEOTIDE SEQUENCE</scope>
</reference>
<dbReference type="EMBL" id="BQNB010016408">
    <property type="protein sequence ID" value="GJT51441.1"/>
    <property type="molecule type" value="Genomic_DNA"/>
</dbReference>
<feature type="compositionally biased region" description="Basic and acidic residues" evidence="4">
    <location>
        <begin position="272"/>
        <end position="285"/>
    </location>
</feature>